<protein>
    <recommendedName>
        <fullName evidence="3">Toxin</fullName>
    </recommendedName>
</protein>
<evidence type="ECO:0000256" key="1">
    <source>
        <dbReference type="ARBA" id="ARBA00006226"/>
    </source>
</evidence>
<keyword evidence="5" id="KW-1185">Reference proteome</keyword>
<organism evidence="4 5">
    <name type="scientific">Alcanivorax xiamenensis</name>
    <dbReference type="NCBI Taxonomy" id="1177156"/>
    <lineage>
        <taxon>Bacteria</taxon>
        <taxon>Pseudomonadati</taxon>
        <taxon>Pseudomonadota</taxon>
        <taxon>Gammaproteobacteria</taxon>
        <taxon>Oceanospirillales</taxon>
        <taxon>Alcanivoracaceae</taxon>
        <taxon>Alcanivorax</taxon>
    </lineage>
</organism>
<evidence type="ECO:0000256" key="3">
    <source>
        <dbReference type="PIRNR" id="PIRNR029218"/>
    </source>
</evidence>
<reference evidence="4 5" key="1">
    <citation type="submission" date="2012-09" db="EMBL/GenBank/DDBJ databases">
        <title>Genome Sequence of alkane-degrading Bacterium Alcanivorax sp. 6-D-6.</title>
        <authorList>
            <person name="Lai Q."/>
            <person name="Shao Z."/>
        </authorList>
    </citation>
    <scope>NUCLEOTIDE SEQUENCE [LARGE SCALE GENOMIC DNA]</scope>
    <source>
        <strain evidence="4 5">6-D-6</strain>
    </source>
</reference>
<dbReference type="PANTHER" id="PTHR33755">
    <property type="entry name" value="TOXIN PARE1-RELATED"/>
    <property type="match status" value="1"/>
</dbReference>
<dbReference type="PIRSF" id="PIRSF029218">
    <property type="entry name" value="ParE"/>
    <property type="match status" value="1"/>
</dbReference>
<proteinExistence type="inferred from homology"/>
<dbReference type="PANTHER" id="PTHR33755:SF9">
    <property type="entry name" value="TOXIN PARE1"/>
    <property type="match status" value="1"/>
</dbReference>
<evidence type="ECO:0000313" key="4">
    <source>
        <dbReference type="EMBL" id="KAF0802106.1"/>
    </source>
</evidence>
<dbReference type="InterPro" id="IPR035093">
    <property type="entry name" value="RelE/ParE_toxin_dom_sf"/>
</dbReference>
<name>A0ABQ6Y2B6_9GAMM</name>
<evidence type="ECO:0000313" key="5">
    <source>
        <dbReference type="Proteomes" id="UP000771797"/>
    </source>
</evidence>
<dbReference type="Proteomes" id="UP000771797">
    <property type="component" value="Unassembled WGS sequence"/>
</dbReference>
<accession>A0ABQ6Y2B6</accession>
<gene>
    <name evidence="4" type="ORF">A6D6_04144</name>
</gene>
<dbReference type="EMBL" id="AQPF01000078">
    <property type="protein sequence ID" value="KAF0802106.1"/>
    <property type="molecule type" value="Genomic_DNA"/>
</dbReference>
<dbReference type="Pfam" id="PF05016">
    <property type="entry name" value="ParE_toxin"/>
    <property type="match status" value="1"/>
</dbReference>
<comment type="caution">
    <text evidence="4">The sequence shown here is derived from an EMBL/GenBank/DDBJ whole genome shotgun (WGS) entry which is preliminary data.</text>
</comment>
<evidence type="ECO:0000256" key="2">
    <source>
        <dbReference type="ARBA" id="ARBA00022649"/>
    </source>
</evidence>
<comment type="similarity">
    <text evidence="1 3">Belongs to the RelE toxin family.</text>
</comment>
<dbReference type="InterPro" id="IPR051803">
    <property type="entry name" value="TA_system_RelE-like_toxin"/>
</dbReference>
<keyword evidence="2" id="KW-1277">Toxin-antitoxin system</keyword>
<dbReference type="InterPro" id="IPR007712">
    <property type="entry name" value="RelE/ParE_toxin"/>
</dbReference>
<dbReference type="InterPro" id="IPR028344">
    <property type="entry name" value="ParE1/4"/>
</dbReference>
<dbReference type="Gene3D" id="3.30.2310.20">
    <property type="entry name" value="RelE-like"/>
    <property type="match status" value="1"/>
</dbReference>
<sequence>MPNSTRYRVTLRARDDLIAIARYTAANWGRAQRDVYMRNMEQRFVWLAENPARGRHRQDIKKGYHCYPQGSHLIFYVINEWGIDIIGIPHKRMDIEEHF</sequence>